<dbReference type="SUPFAM" id="SSF53254">
    <property type="entry name" value="Phosphoglycerate mutase-like"/>
    <property type="match status" value="1"/>
</dbReference>
<dbReference type="SUPFAM" id="SSF55811">
    <property type="entry name" value="Nudix"/>
    <property type="match status" value="1"/>
</dbReference>
<reference evidence="3" key="1">
    <citation type="submission" date="2020-05" db="EMBL/GenBank/DDBJ databases">
        <authorList>
            <person name="Chiriac C."/>
            <person name="Salcher M."/>
            <person name="Ghai R."/>
            <person name="Kavagutti S V."/>
        </authorList>
    </citation>
    <scope>NUCLEOTIDE SEQUENCE</scope>
</reference>
<dbReference type="InterPro" id="IPR051325">
    <property type="entry name" value="Nudix_hydrolase_domain"/>
</dbReference>
<keyword evidence="1" id="KW-0378">Hydrolase</keyword>
<dbReference type="SMART" id="SM00855">
    <property type="entry name" value="PGAM"/>
    <property type="match status" value="1"/>
</dbReference>
<evidence type="ECO:0000256" key="1">
    <source>
        <dbReference type="ARBA" id="ARBA00022801"/>
    </source>
</evidence>
<dbReference type="Gene3D" id="3.90.79.10">
    <property type="entry name" value="Nucleoside Triphosphate Pyrophosphohydrolase"/>
    <property type="match status" value="1"/>
</dbReference>
<feature type="domain" description="Nudix hydrolase" evidence="2">
    <location>
        <begin position="7"/>
        <end position="133"/>
    </location>
</feature>
<evidence type="ECO:0000259" key="2">
    <source>
        <dbReference type="PROSITE" id="PS51462"/>
    </source>
</evidence>
<dbReference type="Pfam" id="PF00300">
    <property type="entry name" value="His_Phos_1"/>
    <property type="match status" value="1"/>
</dbReference>
<dbReference type="Pfam" id="PF00293">
    <property type="entry name" value="NUDIX"/>
    <property type="match status" value="1"/>
</dbReference>
<sequence length="301" mass="33686">MNEPSSADIYAAGAIIWRGDPENPDIALIHRQRYDDWTFPKGKLEENEHPLVAAVREVYEETGARIALGAPLPGRDYAEGQLRKHVYYWAGKYLDGDFTINDEVDQVRWVDLTTARQLMTYPADYPVLDAFEKQERKTVPIVLIRHAKAKSRSQWSDDDHLRPLTARGGTQAERFAHEISSIYEPLTVISSGWLRCMQTVSPYAGLVNQPLAELDVLGETEFDDEPALALEAFRQLINNASANRQGLIACSHGNVMPALLLEALNHQVAAMDHEPLSKGEFLIVHLGTLSGQVVALERHLP</sequence>
<dbReference type="PROSITE" id="PS00893">
    <property type="entry name" value="NUDIX_BOX"/>
    <property type="match status" value="1"/>
</dbReference>
<dbReference type="InterPro" id="IPR029033">
    <property type="entry name" value="His_PPase_superfam"/>
</dbReference>
<gene>
    <name evidence="3" type="ORF">UFOPK3401_00644</name>
</gene>
<dbReference type="Gene3D" id="3.40.50.1240">
    <property type="entry name" value="Phosphoglycerate mutase-like"/>
    <property type="match status" value="1"/>
</dbReference>
<dbReference type="InterPro" id="IPR000086">
    <property type="entry name" value="NUDIX_hydrolase_dom"/>
</dbReference>
<dbReference type="PROSITE" id="PS51462">
    <property type="entry name" value="NUDIX"/>
    <property type="match status" value="1"/>
</dbReference>
<dbReference type="PANTHER" id="PTHR21340:SF0">
    <property type="entry name" value="BIS(5'-NUCLEOSYL)-TETRAPHOSPHATASE [ASYMMETRICAL]"/>
    <property type="match status" value="1"/>
</dbReference>
<dbReference type="EMBL" id="CAFBLM010000022">
    <property type="protein sequence ID" value="CAB4868184.1"/>
    <property type="molecule type" value="Genomic_DNA"/>
</dbReference>
<dbReference type="GO" id="GO:0006754">
    <property type="term" value="P:ATP biosynthetic process"/>
    <property type="evidence" value="ECO:0007669"/>
    <property type="project" value="TreeGrafter"/>
</dbReference>
<dbReference type="InterPro" id="IPR015797">
    <property type="entry name" value="NUDIX_hydrolase-like_dom_sf"/>
</dbReference>
<protein>
    <submittedName>
        <fullName evidence="3">Unannotated protein</fullName>
    </submittedName>
</protein>
<dbReference type="CDD" id="cd07040">
    <property type="entry name" value="HP"/>
    <property type="match status" value="1"/>
</dbReference>
<proteinExistence type="predicted"/>
<dbReference type="GO" id="GO:0004081">
    <property type="term" value="F:bis(5'-nucleosyl)-tetraphosphatase (asymmetrical) activity"/>
    <property type="evidence" value="ECO:0007669"/>
    <property type="project" value="TreeGrafter"/>
</dbReference>
<dbReference type="AlphaFoldDB" id="A0A6J7DH27"/>
<organism evidence="3">
    <name type="scientific">freshwater metagenome</name>
    <dbReference type="NCBI Taxonomy" id="449393"/>
    <lineage>
        <taxon>unclassified sequences</taxon>
        <taxon>metagenomes</taxon>
        <taxon>ecological metagenomes</taxon>
    </lineage>
</organism>
<accession>A0A6J7DH27</accession>
<name>A0A6J7DH27_9ZZZZ</name>
<dbReference type="CDD" id="cd03673">
    <property type="entry name" value="NUDIX_Ap6A_hydrolase"/>
    <property type="match status" value="1"/>
</dbReference>
<dbReference type="InterPro" id="IPR020084">
    <property type="entry name" value="NUDIX_hydrolase_CS"/>
</dbReference>
<evidence type="ECO:0000313" key="3">
    <source>
        <dbReference type="EMBL" id="CAB4868184.1"/>
    </source>
</evidence>
<dbReference type="GO" id="GO:0006167">
    <property type="term" value="P:AMP biosynthetic process"/>
    <property type="evidence" value="ECO:0007669"/>
    <property type="project" value="TreeGrafter"/>
</dbReference>
<dbReference type="InterPro" id="IPR013078">
    <property type="entry name" value="His_Pase_superF_clade-1"/>
</dbReference>
<dbReference type="PANTHER" id="PTHR21340">
    <property type="entry name" value="DIADENOSINE 5,5-P1,P4-TETRAPHOSPHATE PYROPHOSPHOHYDROLASE MUTT"/>
    <property type="match status" value="1"/>
</dbReference>